<dbReference type="SUPFAM" id="SSF50729">
    <property type="entry name" value="PH domain-like"/>
    <property type="match status" value="2"/>
</dbReference>
<dbReference type="KEGG" id="tad:TRIADDRAFT_58681"/>
<protein>
    <recommendedName>
        <fullName evidence="2">PH domain-containing protein</fullName>
    </recommendedName>
</protein>
<feature type="domain" description="PH" evidence="2">
    <location>
        <begin position="211"/>
        <end position="307"/>
    </location>
</feature>
<dbReference type="GeneID" id="6756030"/>
<dbReference type="FunFam" id="2.30.29.30:FF:000286">
    <property type="entry name" value="PH-protein kinase domain containing protein"/>
    <property type="match status" value="1"/>
</dbReference>
<name>B3S3D7_TRIAD</name>
<feature type="compositionally biased region" description="Polar residues" evidence="1">
    <location>
        <begin position="337"/>
        <end position="349"/>
    </location>
</feature>
<proteinExistence type="predicted"/>
<feature type="domain" description="PH" evidence="2">
    <location>
        <begin position="6"/>
        <end position="112"/>
    </location>
</feature>
<evidence type="ECO:0000259" key="2">
    <source>
        <dbReference type="PROSITE" id="PS50003"/>
    </source>
</evidence>
<feature type="region of interest" description="Disordered" evidence="1">
    <location>
        <begin position="318"/>
        <end position="349"/>
    </location>
</feature>
<dbReference type="Pfam" id="PF00169">
    <property type="entry name" value="PH"/>
    <property type="match status" value="2"/>
</dbReference>
<dbReference type="InterPro" id="IPR051707">
    <property type="entry name" value="PI-Interact_SigTrans_Reg"/>
</dbReference>
<gene>
    <name evidence="3" type="ORF">TRIADDRAFT_58681</name>
</gene>
<dbReference type="GO" id="GO:0005543">
    <property type="term" value="F:phospholipid binding"/>
    <property type="evidence" value="ECO:0000318"/>
    <property type="project" value="GO_Central"/>
</dbReference>
<accession>B3S3D7</accession>
<evidence type="ECO:0000256" key="1">
    <source>
        <dbReference type="SAM" id="MobiDB-lite"/>
    </source>
</evidence>
<dbReference type="PROSITE" id="PS50003">
    <property type="entry name" value="PH_DOMAIN"/>
    <property type="match status" value="2"/>
</dbReference>
<dbReference type="PhylomeDB" id="B3S3D7"/>
<keyword evidence="4" id="KW-1185">Reference proteome</keyword>
<dbReference type="OrthoDB" id="185175at2759"/>
<dbReference type="Proteomes" id="UP000009022">
    <property type="component" value="Unassembled WGS sequence"/>
</dbReference>
<dbReference type="OMA" id="DPKHAFR"/>
<dbReference type="InterPro" id="IPR001849">
    <property type="entry name" value="PH_domain"/>
</dbReference>
<dbReference type="GO" id="GO:0043325">
    <property type="term" value="F:phosphatidylinositol-3,4-bisphosphate binding"/>
    <property type="evidence" value="ECO:0000318"/>
    <property type="project" value="GO_Central"/>
</dbReference>
<dbReference type="SMART" id="SM00233">
    <property type="entry name" value="PH"/>
    <property type="match status" value="2"/>
</dbReference>
<sequence>MPQMIEDNLCGTVLLLQDEKDKGREIWTSVYLSLCKELALLELHNEKPKKNAEPAEHLDLRYVTQISQKDTKKKHEFCFEIMTIKKPNYYLFKVPTAEERQEWVSAITTATNNPNSWKKRLPTNVAKPTQGKLKIASELAEQNCLDSGKMGVRNDIVGGLVLKTPIKLGDDVVQSDSDSEGLSERLKRVVRARQEATVAFKETQYLRDNRNVVRTGICHKQGDKIKNWKKRFFILDAVKLRYFRHETDPEALKTIYMWEVTAVSKSDPIHNREHLFKLETNNRTFYIQPENDKDRDEWIEAIKSVMFRRDLRRRSSSLDQMTASSLRSIYSGKSRRQSPANNGDTGSKQ</sequence>
<evidence type="ECO:0000313" key="4">
    <source>
        <dbReference type="Proteomes" id="UP000009022"/>
    </source>
</evidence>
<dbReference type="HOGENOM" id="CLU_055135_2_0_1"/>
<dbReference type="eggNOG" id="ENOG502QT2K">
    <property type="taxonomic scope" value="Eukaryota"/>
</dbReference>
<dbReference type="PANTHER" id="PTHR14336:SF15">
    <property type="entry name" value="DUAL ADAPTER FOR PHOSPHOTYROSINE AND 3-PHOSPHOTYROSINE AND 3-PHOSPHOINOSITIDE"/>
    <property type="match status" value="1"/>
</dbReference>
<organism evidence="3 4">
    <name type="scientific">Trichoplax adhaerens</name>
    <name type="common">Trichoplax reptans</name>
    <dbReference type="NCBI Taxonomy" id="10228"/>
    <lineage>
        <taxon>Eukaryota</taxon>
        <taxon>Metazoa</taxon>
        <taxon>Placozoa</taxon>
        <taxon>Uniplacotomia</taxon>
        <taxon>Trichoplacea</taxon>
        <taxon>Trichoplacidae</taxon>
        <taxon>Trichoplax</taxon>
    </lineage>
</organism>
<dbReference type="Gene3D" id="2.30.29.30">
    <property type="entry name" value="Pleckstrin-homology domain (PH domain)/Phosphotyrosine-binding domain (PTB)"/>
    <property type="match status" value="2"/>
</dbReference>
<evidence type="ECO:0000313" key="3">
    <source>
        <dbReference type="EMBL" id="EDV22772.1"/>
    </source>
</evidence>
<dbReference type="PANTHER" id="PTHR14336">
    <property type="entry name" value="TANDEM PH DOMAIN CONTAINING PROTEIN"/>
    <property type="match status" value="1"/>
</dbReference>
<reference evidence="3 4" key="1">
    <citation type="journal article" date="2008" name="Nature">
        <title>The Trichoplax genome and the nature of placozoans.</title>
        <authorList>
            <person name="Srivastava M."/>
            <person name="Begovic E."/>
            <person name="Chapman J."/>
            <person name="Putnam N.H."/>
            <person name="Hellsten U."/>
            <person name="Kawashima T."/>
            <person name="Kuo A."/>
            <person name="Mitros T."/>
            <person name="Salamov A."/>
            <person name="Carpenter M.L."/>
            <person name="Signorovitch A.Y."/>
            <person name="Moreno M.A."/>
            <person name="Kamm K."/>
            <person name="Grimwood J."/>
            <person name="Schmutz J."/>
            <person name="Shapiro H."/>
            <person name="Grigoriev I.V."/>
            <person name="Buss L.W."/>
            <person name="Schierwater B."/>
            <person name="Dellaporta S.L."/>
            <person name="Rokhsar D.S."/>
        </authorList>
    </citation>
    <scope>NUCLEOTIDE SEQUENCE [LARGE SCALE GENOMIC DNA]</scope>
    <source>
        <strain evidence="3 4">Grell-BS-1999</strain>
    </source>
</reference>
<dbReference type="EMBL" id="DS985248">
    <property type="protein sequence ID" value="EDV22772.1"/>
    <property type="molecule type" value="Genomic_DNA"/>
</dbReference>
<dbReference type="CDD" id="cd00821">
    <property type="entry name" value="PH"/>
    <property type="match status" value="1"/>
</dbReference>
<dbReference type="CTD" id="6756030"/>
<dbReference type="InParanoid" id="B3S3D7"/>
<dbReference type="RefSeq" id="XP_002114638.1">
    <property type="nucleotide sequence ID" value="XM_002114602.1"/>
</dbReference>
<dbReference type="AlphaFoldDB" id="B3S3D7"/>
<dbReference type="InterPro" id="IPR011993">
    <property type="entry name" value="PH-like_dom_sf"/>
</dbReference>
<dbReference type="STRING" id="10228.B3S3D7"/>
<dbReference type="GO" id="GO:0005886">
    <property type="term" value="C:plasma membrane"/>
    <property type="evidence" value="ECO:0000318"/>
    <property type="project" value="GO_Central"/>
</dbReference>
<dbReference type="FunCoup" id="B3S3D7">
    <property type="interactions" value="825"/>
</dbReference>